<name>A0ABV1KQ71_9BACL</name>
<protein>
    <submittedName>
        <fullName evidence="1">Flagellar protein FlaG</fullName>
    </submittedName>
</protein>
<dbReference type="Pfam" id="PF03646">
    <property type="entry name" value="FlaG"/>
    <property type="match status" value="1"/>
</dbReference>
<keyword evidence="1" id="KW-0282">Flagellum</keyword>
<dbReference type="EMBL" id="JASKHM010000003">
    <property type="protein sequence ID" value="MEQ4482003.1"/>
    <property type="molecule type" value="Genomic_DNA"/>
</dbReference>
<dbReference type="SUPFAM" id="SSF160214">
    <property type="entry name" value="FlaG-like"/>
    <property type="match status" value="1"/>
</dbReference>
<keyword evidence="1" id="KW-0969">Cilium</keyword>
<evidence type="ECO:0000313" key="2">
    <source>
        <dbReference type="Proteomes" id="UP001493487"/>
    </source>
</evidence>
<keyword evidence="1" id="KW-0966">Cell projection</keyword>
<dbReference type="RefSeq" id="WP_232185320.1">
    <property type="nucleotide sequence ID" value="NZ_JAIOAP010000004.1"/>
</dbReference>
<dbReference type="PANTHER" id="PTHR37166">
    <property type="entry name" value="PROTEIN FLAG"/>
    <property type="match status" value="1"/>
</dbReference>
<evidence type="ECO:0000313" key="1">
    <source>
        <dbReference type="EMBL" id="MEQ4482003.1"/>
    </source>
</evidence>
<accession>A0ABV1KQ71</accession>
<dbReference type="InterPro" id="IPR005186">
    <property type="entry name" value="FlaG"/>
</dbReference>
<organism evidence="1 2">
    <name type="scientific">Cohnella silvisoli</name>
    <dbReference type="NCBI Taxonomy" id="2873699"/>
    <lineage>
        <taxon>Bacteria</taxon>
        <taxon>Bacillati</taxon>
        <taxon>Bacillota</taxon>
        <taxon>Bacilli</taxon>
        <taxon>Bacillales</taxon>
        <taxon>Paenibacillaceae</taxon>
        <taxon>Cohnella</taxon>
    </lineage>
</organism>
<dbReference type="Gene3D" id="3.30.160.170">
    <property type="entry name" value="FlaG-like"/>
    <property type="match status" value="1"/>
</dbReference>
<dbReference type="Proteomes" id="UP001493487">
    <property type="component" value="Unassembled WGS sequence"/>
</dbReference>
<reference evidence="1 2" key="1">
    <citation type="journal article" date="2023" name="Genome Announc.">
        <title>Pan-Genome Analyses of the Genus Cohnella and Proposal of the Novel Species Cohnella silvisoli sp. nov., Isolated from Forest Soil.</title>
        <authorList>
            <person name="Wang C."/>
            <person name="Mao L."/>
            <person name="Bao G."/>
            <person name="Zhu H."/>
        </authorList>
    </citation>
    <scope>NUCLEOTIDE SEQUENCE [LARGE SCALE GENOMIC DNA]</scope>
    <source>
        <strain evidence="1 2">NL03-T5-1</strain>
    </source>
</reference>
<sequence>MEAGLPNIGNNSTADWTQALQPASIPERNVSSATETPLAVTEFPSLTTLKQTEHLGGQITISDQQVLRAIEKAIKAIEGATTSLQFTIHERTKHISVKVLNSETGEIIREIPPEKNLDFLANLWEKAGILVDERR</sequence>
<dbReference type="InterPro" id="IPR035924">
    <property type="entry name" value="FlaG-like_sf"/>
</dbReference>
<gene>
    <name evidence="1" type="ORF">QJS35_06310</name>
</gene>
<dbReference type="PANTHER" id="PTHR37166:SF1">
    <property type="entry name" value="PROTEIN FLAG"/>
    <property type="match status" value="1"/>
</dbReference>
<comment type="caution">
    <text evidence="1">The sequence shown here is derived from an EMBL/GenBank/DDBJ whole genome shotgun (WGS) entry which is preliminary data.</text>
</comment>
<proteinExistence type="predicted"/>
<keyword evidence="2" id="KW-1185">Reference proteome</keyword>